<dbReference type="GeneID" id="30418012"/>
<proteinExistence type="predicted"/>
<keyword evidence="1" id="KW-0472">Membrane</keyword>
<dbReference type="InterPro" id="IPR003675">
    <property type="entry name" value="Rce1/LyrA-like_dom"/>
</dbReference>
<dbReference type="OrthoDB" id="275779at2157"/>
<gene>
    <name evidence="3" type="ORF">HSR6_1484</name>
</gene>
<keyword evidence="4" id="KW-1185">Reference proteome</keyword>
<sequence length="259" mass="27113">MSDTDPWRPVAPRGSHRGYALLGAIAAGVGGIFLAFVLTALFGLGVGRFLGGVSFLVMVGLLFLTSALGLAGGGVLYLRYRGLSARSYVPAAVPGLRDLLYAGGGYVAAMGLVFAAGVLLTVFGVQPETTNQAAELGIENPELLLWLVPLSLFVIAPSEEFLFRGVVQGRLREAFSAPLAIPLTAALFALVHYFSLTGGSGARFIAIAILFLPSLVFGVAYERTENLVVPILIHGVYNSTLVLLLYVSISVMGDVPAAI</sequence>
<dbReference type="GO" id="GO:0080120">
    <property type="term" value="P:CAAX-box protein maturation"/>
    <property type="evidence" value="ECO:0007669"/>
    <property type="project" value="UniProtKB-ARBA"/>
</dbReference>
<dbReference type="Pfam" id="PF02517">
    <property type="entry name" value="Rce1-like"/>
    <property type="match status" value="1"/>
</dbReference>
<dbReference type="PANTHER" id="PTHR36435">
    <property type="entry name" value="SLR1288 PROTEIN"/>
    <property type="match status" value="1"/>
</dbReference>
<dbReference type="EMBL" id="CP016804">
    <property type="protein sequence ID" value="APE95927.1"/>
    <property type="molecule type" value="Genomic_DNA"/>
</dbReference>
<evidence type="ECO:0000256" key="1">
    <source>
        <dbReference type="SAM" id="Phobius"/>
    </source>
</evidence>
<keyword evidence="1" id="KW-0812">Transmembrane</keyword>
<feature type="domain" description="CAAX prenyl protease 2/Lysostaphin resistance protein A-like" evidence="2">
    <location>
        <begin position="143"/>
        <end position="239"/>
    </location>
</feature>
<protein>
    <submittedName>
        <fullName evidence="3">Abi/CAAX family protein</fullName>
    </submittedName>
</protein>
<feature type="transmembrane region" description="Helical" evidence="1">
    <location>
        <begin position="227"/>
        <end position="249"/>
    </location>
</feature>
<accession>A0A1J1ADX5</accession>
<dbReference type="AlphaFoldDB" id="A0A1J1ADX5"/>
<evidence type="ECO:0000313" key="3">
    <source>
        <dbReference type="EMBL" id="APE95927.1"/>
    </source>
</evidence>
<organism evidence="3 4">
    <name type="scientific">Halodesulfurarchaeum formicicum</name>
    <dbReference type="NCBI Taxonomy" id="1873524"/>
    <lineage>
        <taxon>Archaea</taxon>
        <taxon>Methanobacteriati</taxon>
        <taxon>Methanobacteriota</taxon>
        <taxon>Stenosarchaea group</taxon>
        <taxon>Halobacteria</taxon>
        <taxon>Halobacteriales</taxon>
        <taxon>Halobacteriaceae</taxon>
        <taxon>Halodesulfurarchaeum</taxon>
    </lineage>
</organism>
<keyword evidence="1" id="KW-1133">Transmembrane helix</keyword>
<feature type="transmembrane region" description="Helical" evidence="1">
    <location>
        <begin position="143"/>
        <end position="163"/>
    </location>
</feature>
<dbReference type="RefSeq" id="WP_070365270.1">
    <property type="nucleotide sequence ID" value="NZ_CP016070.1"/>
</dbReference>
<dbReference type="PANTHER" id="PTHR36435:SF1">
    <property type="entry name" value="CAAX AMINO TERMINAL PROTEASE FAMILY PROTEIN"/>
    <property type="match status" value="1"/>
</dbReference>
<dbReference type="GO" id="GO:0004175">
    <property type="term" value="F:endopeptidase activity"/>
    <property type="evidence" value="ECO:0007669"/>
    <property type="project" value="UniProtKB-ARBA"/>
</dbReference>
<dbReference type="InterPro" id="IPR052710">
    <property type="entry name" value="CAAX_protease"/>
</dbReference>
<feature type="transmembrane region" description="Helical" evidence="1">
    <location>
        <begin position="175"/>
        <end position="195"/>
    </location>
</feature>
<dbReference type="Proteomes" id="UP000186165">
    <property type="component" value="Chromosome"/>
</dbReference>
<feature type="transmembrane region" description="Helical" evidence="1">
    <location>
        <begin position="55"/>
        <end position="78"/>
    </location>
</feature>
<evidence type="ECO:0000313" key="4">
    <source>
        <dbReference type="Proteomes" id="UP000186165"/>
    </source>
</evidence>
<name>A0A1J1ADX5_9EURY</name>
<reference evidence="4" key="1">
    <citation type="submission" date="2016-08" db="EMBL/GenBank/DDBJ databases">
        <title>Discovery of first anaerobic lithoheterotrophic haloarchae widely represented in hypersaline habitats.</title>
        <authorList>
            <person name="Sorokin D.Y."/>
            <person name="Kublanov I.V."/>
            <person name="Roman P."/>
            <person name="Sinninghe Damste J.S."/>
            <person name="Golyshin P.N."/>
            <person name="Rojo D."/>
            <person name="Ciordia S."/>
            <person name="Mena Md.C."/>
            <person name="Ferrer M."/>
            <person name="Smedile F."/>
            <person name="Messina E."/>
            <person name="La Cono V."/>
            <person name="Yakimov M.M."/>
        </authorList>
    </citation>
    <scope>NUCLEOTIDE SEQUENCE [LARGE SCALE GENOMIC DNA]</scope>
    <source>
        <strain evidence="4">HSR6</strain>
    </source>
</reference>
<evidence type="ECO:0000259" key="2">
    <source>
        <dbReference type="Pfam" id="PF02517"/>
    </source>
</evidence>
<feature type="transmembrane region" description="Helical" evidence="1">
    <location>
        <begin position="99"/>
        <end position="123"/>
    </location>
</feature>
<feature type="transmembrane region" description="Helical" evidence="1">
    <location>
        <begin position="21"/>
        <end position="43"/>
    </location>
</feature>
<dbReference type="KEGG" id="hhsr:HSR6_1484"/>
<feature type="transmembrane region" description="Helical" evidence="1">
    <location>
        <begin position="201"/>
        <end position="220"/>
    </location>
</feature>